<keyword evidence="2" id="KW-0472">Membrane</keyword>
<sequence length="184" mass="19673">MLKLYDMLSHQVSAIVPGLNFSLTRFQQCSDYAGAMSALGAFFAYARLVVVLAVRVASKLLSMGAAPFAALGRSVLGKPRVEAPDAETQLLGSEEAVQTDLVDEWVAVPDEGSWEAGGRELLDDSKKQCCEAPESSTEDELIELSDGEERPTTLHPAKRPSLSFSKHVSPSTALATHGKATPLL</sequence>
<feature type="compositionally biased region" description="Polar residues" evidence="1">
    <location>
        <begin position="162"/>
        <end position="174"/>
    </location>
</feature>
<feature type="transmembrane region" description="Helical" evidence="2">
    <location>
        <begin position="32"/>
        <end position="54"/>
    </location>
</feature>
<keyword evidence="2" id="KW-0812">Transmembrane</keyword>
<organism evidence="3 4">
    <name type="scientific">Phytophthora fragariaefolia</name>
    <dbReference type="NCBI Taxonomy" id="1490495"/>
    <lineage>
        <taxon>Eukaryota</taxon>
        <taxon>Sar</taxon>
        <taxon>Stramenopiles</taxon>
        <taxon>Oomycota</taxon>
        <taxon>Peronosporomycetes</taxon>
        <taxon>Peronosporales</taxon>
        <taxon>Peronosporaceae</taxon>
        <taxon>Phytophthora</taxon>
    </lineage>
</organism>
<proteinExistence type="predicted"/>
<evidence type="ECO:0000313" key="3">
    <source>
        <dbReference type="EMBL" id="GMF21454.1"/>
    </source>
</evidence>
<keyword evidence="4" id="KW-1185">Reference proteome</keyword>
<gene>
    <name evidence="3" type="ORF">Pfra01_000285800</name>
</gene>
<evidence type="ECO:0000313" key="4">
    <source>
        <dbReference type="Proteomes" id="UP001165121"/>
    </source>
</evidence>
<dbReference type="EMBL" id="BSXT01000227">
    <property type="protein sequence ID" value="GMF21454.1"/>
    <property type="molecule type" value="Genomic_DNA"/>
</dbReference>
<evidence type="ECO:0000256" key="2">
    <source>
        <dbReference type="SAM" id="Phobius"/>
    </source>
</evidence>
<dbReference type="AlphaFoldDB" id="A0A9W6WP91"/>
<feature type="compositionally biased region" description="Acidic residues" evidence="1">
    <location>
        <begin position="136"/>
        <end position="146"/>
    </location>
</feature>
<evidence type="ECO:0000256" key="1">
    <source>
        <dbReference type="SAM" id="MobiDB-lite"/>
    </source>
</evidence>
<dbReference type="Proteomes" id="UP001165121">
    <property type="component" value="Unassembled WGS sequence"/>
</dbReference>
<reference evidence="3" key="1">
    <citation type="submission" date="2023-04" db="EMBL/GenBank/DDBJ databases">
        <title>Phytophthora fragariaefolia NBRC 109709.</title>
        <authorList>
            <person name="Ichikawa N."/>
            <person name="Sato H."/>
            <person name="Tonouchi N."/>
        </authorList>
    </citation>
    <scope>NUCLEOTIDE SEQUENCE</scope>
    <source>
        <strain evidence="3">NBRC 109709</strain>
    </source>
</reference>
<protein>
    <submittedName>
        <fullName evidence="3">Unnamed protein product</fullName>
    </submittedName>
</protein>
<comment type="caution">
    <text evidence="3">The sequence shown here is derived from an EMBL/GenBank/DDBJ whole genome shotgun (WGS) entry which is preliminary data.</text>
</comment>
<name>A0A9W6WP91_9STRA</name>
<accession>A0A9W6WP91</accession>
<keyword evidence="2" id="KW-1133">Transmembrane helix</keyword>
<feature type="compositionally biased region" description="Basic and acidic residues" evidence="1">
    <location>
        <begin position="117"/>
        <end position="129"/>
    </location>
</feature>
<feature type="region of interest" description="Disordered" evidence="1">
    <location>
        <begin position="116"/>
        <end position="184"/>
    </location>
</feature>
<dbReference type="OrthoDB" id="97788at2759"/>